<proteinExistence type="inferred from homology"/>
<evidence type="ECO:0000256" key="9">
    <source>
        <dbReference type="ARBA" id="ARBA00023136"/>
    </source>
</evidence>
<dbReference type="EMBL" id="BSYO01000014">
    <property type="protein sequence ID" value="GMH14463.1"/>
    <property type="molecule type" value="Genomic_DNA"/>
</dbReference>
<keyword evidence="11" id="KW-0325">Glycoprotein</keyword>
<name>A0AAD3SMG9_NEPGR</name>
<reference evidence="12" key="1">
    <citation type="submission" date="2023-05" db="EMBL/GenBank/DDBJ databases">
        <title>Nepenthes gracilis genome sequencing.</title>
        <authorList>
            <person name="Fukushima K."/>
        </authorList>
    </citation>
    <scope>NUCLEOTIDE SEQUENCE</scope>
    <source>
        <strain evidence="12">SING2019-196</strain>
    </source>
</reference>
<dbReference type="InterPro" id="IPR003591">
    <property type="entry name" value="Leu-rich_rpt_typical-subtyp"/>
</dbReference>
<keyword evidence="8" id="KW-1133">Transmembrane helix</keyword>
<evidence type="ECO:0000256" key="7">
    <source>
        <dbReference type="ARBA" id="ARBA00022737"/>
    </source>
</evidence>
<comment type="subcellular location">
    <subcellularLocation>
        <location evidence="1">Cell membrane</location>
        <topology evidence="1">Single-pass type I membrane protein</topology>
    </subcellularLocation>
</comment>
<dbReference type="SUPFAM" id="SSF52047">
    <property type="entry name" value="RNI-like"/>
    <property type="match status" value="1"/>
</dbReference>
<dbReference type="GO" id="GO:0005886">
    <property type="term" value="C:plasma membrane"/>
    <property type="evidence" value="ECO:0007669"/>
    <property type="project" value="UniProtKB-SubCell"/>
</dbReference>
<dbReference type="Proteomes" id="UP001279734">
    <property type="component" value="Unassembled WGS sequence"/>
</dbReference>
<organism evidence="12 13">
    <name type="scientific">Nepenthes gracilis</name>
    <name type="common">Slender pitcher plant</name>
    <dbReference type="NCBI Taxonomy" id="150966"/>
    <lineage>
        <taxon>Eukaryota</taxon>
        <taxon>Viridiplantae</taxon>
        <taxon>Streptophyta</taxon>
        <taxon>Embryophyta</taxon>
        <taxon>Tracheophyta</taxon>
        <taxon>Spermatophyta</taxon>
        <taxon>Magnoliopsida</taxon>
        <taxon>eudicotyledons</taxon>
        <taxon>Gunneridae</taxon>
        <taxon>Pentapetalae</taxon>
        <taxon>Caryophyllales</taxon>
        <taxon>Nepenthaceae</taxon>
        <taxon>Nepenthes</taxon>
    </lineage>
</organism>
<sequence>MFCKLKKLLVLNLSHNSLSLLTKSSSDISSNVAACPRLIFLGCSSCNITEFPNFLRTQEDLQILDLSDNKIYGDIPKWARDIGKDSLFNLNLSSNFLTGGLDILQWKKLDSIDLHSNMFEGPIPIPLPLTEGLLASNNSSLRTLDLNGNQLEGLLPPSLLSCQGLEVLDMGNNNFNGTFPYRLGFLPKLQVLIFCSNNFHGNIGTSKAKHPFSTLRIFDLSNNGFNSTLPSSLLYCFKAMMNSTEKIGKLQYLCNSYYKDSVILKVKGFDFKFSRILTVITTIDVSNNKLEGEIPQAIGDLVSLRWLNLAHNNFTGRIPPSLVSLSELESLDLSSNMLEGQIPEEPASLTFFEFFNVSQNRLVGPIP</sequence>
<comment type="similarity">
    <text evidence="2">Belongs to the RLP family.</text>
</comment>
<evidence type="ECO:0000256" key="3">
    <source>
        <dbReference type="ARBA" id="ARBA00022475"/>
    </source>
</evidence>
<evidence type="ECO:0000256" key="4">
    <source>
        <dbReference type="ARBA" id="ARBA00022614"/>
    </source>
</evidence>
<dbReference type="FunFam" id="3.80.10.10:FF:000041">
    <property type="entry name" value="LRR receptor-like serine/threonine-protein kinase ERECTA"/>
    <property type="match status" value="1"/>
</dbReference>
<evidence type="ECO:0000256" key="10">
    <source>
        <dbReference type="ARBA" id="ARBA00023170"/>
    </source>
</evidence>
<dbReference type="Gene3D" id="3.80.10.10">
    <property type="entry name" value="Ribonuclease Inhibitor"/>
    <property type="match status" value="1"/>
</dbReference>
<evidence type="ECO:0000313" key="13">
    <source>
        <dbReference type="Proteomes" id="UP001279734"/>
    </source>
</evidence>
<dbReference type="InterPro" id="IPR025875">
    <property type="entry name" value="Leu-rich_rpt_4"/>
</dbReference>
<evidence type="ECO:0000313" key="12">
    <source>
        <dbReference type="EMBL" id="GMH14463.1"/>
    </source>
</evidence>
<keyword evidence="4" id="KW-0433">Leucine-rich repeat</keyword>
<evidence type="ECO:0000256" key="1">
    <source>
        <dbReference type="ARBA" id="ARBA00004251"/>
    </source>
</evidence>
<dbReference type="Pfam" id="PF00560">
    <property type="entry name" value="LRR_1"/>
    <property type="match status" value="5"/>
</dbReference>
<keyword evidence="7" id="KW-0677">Repeat</keyword>
<accession>A0AAD3SMG9</accession>
<dbReference type="PROSITE" id="PS51450">
    <property type="entry name" value="LRR"/>
    <property type="match status" value="1"/>
</dbReference>
<dbReference type="AlphaFoldDB" id="A0AAD3SMG9"/>
<evidence type="ECO:0000256" key="11">
    <source>
        <dbReference type="ARBA" id="ARBA00023180"/>
    </source>
</evidence>
<keyword evidence="13" id="KW-1185">Reference proteome</keyword>
<keyword evidence="5" id="KW-0812">Transmembrane</keyword>
<comment type="caution">
    <text evidence="12">The sequence shown here is derived from an EMBL/GenBank/DDBJ whole genome shotgun (WGS) entry which is preliminary data.</text>
</comment>
<evidence type="ECO:0000256" key="2">
    <source>
        <dbReference type="ARBA" id="ARBA00009592"/>
    </source>
</evidence>
<dbReference type="Pfam" id="PF12799">
    <property type="entry name" value="LRR_4"/>
    <property type="match status" value="1"/>
</dbReference>
<gene>
    <name evidence="12" type="ORF">Nepgr_016304</name>
</gene>
<protein>
    <submittedName>
        <fullName evidence="12">Uncharacterized protein</fullName>
    </submittedName>
</protein>
<dbReference type="SMART" id="SM00369">
    <property type="entry name" value="LRR_TYP"/>
    <property type="match status" value="4"/>
</dbReference>
<dbReference type="PRINTS" id="PR00019">
    <property type="entry name" value="LEURICHRPT"/>
</dbReference>
<keyword evidence="6" id="KW-0732">Signal</keyword>
<evidence type="ECO:0000256" key="8">
    <source>
        <dbReference type="ARBA" id="ARBA00022989"/>
    </source>
</evidence>
<dbReference type="InterPro" id="IPR001611">
    <property type="entry name" value="Leu-rich_rpt"/>
</dbReference>
<evidence type="ECO:0000256" key="5">
    <source>
        <dbReference type="ARBA" id="ARBA00022692"/>
    </source>
</evidence>
<keyword evidence="3" id="KW-1003">Cell membrane</keyword>
<dbReference type="PANTHER" id="PTHR27004:SF428">
    <property type="entry name" value="OS01G0160600 PROTEIN"/>
    <property type="match status" value="1"/>
</dbReference>
<dbReference type="InterPro" id="IPR032675">
    <property type="entry name" value="LRR_dom_sf"/>
</dbReference>
<evidence type="ECO:0000256" key="6">
    <source>
        <dbReference type="ARBA" id="ARBA00022729"/>
    </source>
</evidence>
<keyword evidence="9" id="KW-0472">Membrane</keyword>
<keyword evidence="10" id="KW-0675">Receptor</keyword>
<dbReference type="PANTHER" id="PTHR27004">
    <property type="entry name" value="RECEPTOR-LIKE PROTEIN 12 ISOFORM X1"/>
    <property type="match status" value="1"/>
</dbReference>